<evidence type="ECO:0000256" key="1">
    <source>
        <dbReference type="SAM" id="MobiDB-lite"/>
    </source>
</evidence>
<reference evidence="2 3" key="1">
    <citation type="submission" date="2015-03" db="EMBL/GenBank/DDBJ databases">
        <title>Draft genome of the nematode, Opisthorchis viverrini.</title>
        <authorList>
            <person name="Mitreva M."/>
        </authorList>
    </citation>
    <scope>NUCLEOTIDE SEQUENCE [LARGE SCALE GENOMIC DNA]</scope>
    <source>
        <strain evidence="2">Khon Kaen</strain>
    </source>
</reference>
<accession>A0A1S8WHF1</accession>
<evidence type="ECO:0000313" key="3">
    <source>
        <dbReference type="Proteomes" id="UP000243686"/>
    </source>
</evidence>
<keyword evidence="3" id="KW-1185">Reference proteome</keyword>
<dbReference type="Gene3D" id="2.40.50.140">
    <property type="entry name" value="Nucleic acid-binding proteins"/>
    <property type="match status" value="1"/>
</dbReference>
<dbReference type="EMBL" id="KV907063">
    <property type="protein sequence ID" value="OON13851.1"/>
    <property type="molecule type" value="Genomic_DNA"/>
</dbReference>
<organism evidence="2 3">
    <name type="scientific">Opisthorchis viverrini</name>
    <name type="common">Southeast Asian liver fluke</name>
    <dbReference type="NCBI Taxonomy" id="6198"/>
    <lineage>
        <taxon>Eukaryota</taxon>
        <taxon>Metazoa</taxon>
        <taxon>Spiralia</taxon>
        <taxon>Lophotrochozoa</taxon>
        <taxon>Platyhelminthes</taxon>
        <taxon>Trematoda</taxon>
        <taxon>Digenea</taxon>
        <taxon>Opisthorchiida</taxon>
        <taxon>Opisthorchiata</taxon>
        <taxon>Opisthorchiidae</taxon>
        <taxon>Opisthorchis</taxon>
    </lineage>
</organism>
<feature type="region of interest" description="Disordered" evidence="1">
    <location>
        <begin position="14"/>
        <end position="33"/>
    </location>
</feature>
<feature type="non-terminal residue" evidence="2">
    <location>
        <position position="54"/>
    </location>
</feature>
<evidence type="ECO:0000313" key="2">
    <source>
        <dbReference type="EMBL" id="OON13851.1"/>
    </source>
</evidence>
<protein>
    <submittedName>
        <fullName evidence="2">Uncharacterized protein</fullName>
    </submittedName>
</protein>
<sequence>MFYHIVQSIPPNMKFEGADNAPEGLDADEEENQTVQVEDRIRVRIIGLRVDASD</sequence>
<dbReference type="InterPro" id="IPR012340">
    <property type="entry name" value="NA-bd_OB-fold"/>
</dbReference>
<name>A0A1S8WHF1_OPIVI</name>
<dbReference type="Proteomes" id="UP000243686">
    <property type="component" value="Unassembled WGS sequence"/>
</dbReference>
<proteinExistence type="predicted"/>
<gene>
    <name evidence="2" type="ORF">X801_10366</name>
</gene>
<dbReference type="AlphaFoldDB" id="A0A1S8WHF1"/>